<dbReference type="OrthoDB" id="2317675at2759"/>
<gene>
    <name evidence="4" type="ORF">F8M41_024009</name>
</gene>
<feature type="region of interest" description="Disordered" evidence="1">
    <location>
        <begin position="118"/>
        <end position="137"/>
    </location>
</feature>
<accession>A0A8H4B0N8</accession>
<sequence length="191" mass="19739">MSRPIHFLILFLALIWSASAQVTAVNSPTGSVAVGATITTTWSYTPQANAIPGTLRVIDNATKNTFLISSSINLTSQSFSWIAALPTGTYYLAINDGSSNKYSGTFIVYQAGGAAPTPAASSGPQAPSGATPPAQPQSSSTNVGIYIAIAVSGIVVGIVVGVIFSFVGYLAYKKHQDSKFIPTPGNADHNI</sequence>
<name>A0A8H4B0N8_GIGMA</name>
<keyword evidence="2" id="KW-1133">Transmembrane helix</keyword>
<reference evidence="4 5" key="1">
    <citation type="journal article" date="2019" name="Environ. Microbiol.">
        <title>At the nexus of three kingdoms: the genome of the mycorrhizal fungus Gigaspora margarita provides insights into plant, endobacterial and fungal interactions.</title>
        <authorList>
            <person name="Venice F."/>
            <person name="Ghignone S."/>
            <person name="Salvioli di Fossalunga A."/>
            <person name="Amselem J."/>
            <person name="Novero M."/>
            <person name="Xianan X."/>
            <person name="Sedzielewska Toro K."/>
            <person name="Morin E."/>
            <person name="Lipzen A."/>
            <person name="Grigoriev I.V."/>
            <person name="Henrissat B."/>
            <person name="Martin F.M."/>
            <person name="Bonfante P."/>
        </authorList>
    </citation>
    <scope>NUCLEOTIDE SEQUENCE [LARGE SCALE GENOMIC DNA]</scope>
    <source>
        <strain evidence="4 5">BEG34</strain>
    </source>
</reference>
<evidence type="ECO:0000313" key="4">
    <source>
        <dbReference type="EMBL" id="KAF0550827.1"/>
    </source>
</evidence>
<dbReference type="AlphaFoldDB" id="A0A8H4B0N8"/>
<protein>
    <recommendedName>
        <fullName evidence="6">Mid2 domain-containing protein</fullName>
    </recommendedName>
</protein>
<evidence type="ECO:0000256" key="2">
    <source>
        <dbReference type="SAM" id="Phobius"/>
    </source>
</evidence>
<evidence type="ECO:0000313" key="5">
    <source>
        <dbReference type="Proteomes" id="UP000439903"/>
    </source>
</evidence>
<keyword evidence="5" id="KW-1185">Reference proteome</keyword>
<evidence type="ECO:0000256" key="3">
    <source>
        <dbReference type="SAM" id="SignalP"/>
    </source>
</evidence>
<dbReference type="Proteomes" id="UP000439903">
    <property type="component" value="Unassembled WGS sequence"/>
</dbReference>
<evidence type="ECO:0000256" key="1">
    <source>
        <dbReference type="SAM" id="MobiDB-lite"/>
    </source>
</evidence>
<feature type="signal peptide" evidence="3">
    <location>
        <begin position="1"/>
        <end position="20"/>
    </location>
</feature>
<feature type="chain" id="PRO_5034063849" description="Mid2 domain-containing protein" evidence="3">
    <location>
        <begin position="21"/>
        <end position="191"/>
    </location>
</feature>
<dbReference type="EMBL" id="WTPW01000081">
    <property type="protein sequence ID" value="KAF0550827.1"/>
    <property type="molecule type" value="Genomic_DNA"/>
</dbReference>
<comment type="caution">
    <text evidence="4">The sequence shown here is derived from an EMBL/GenBank/DDBJ whole genome shotgun (WGS) entry which is preliminary data.</text>
</comment>
<keyword evidence="3" id="KW-0732">Signal</keyword>
<evidence type="ECO:0008006" key="6">
    <source>
        <dbReference type="Google" id="ProtNLM"/>
    </source>
</evidence>
<feature type="transmembrane region" description="Helical" evidence="2">
    <location>
        <begin position="145"/>
        <end position="172"/>
    </location>
</feature>
<keyword evidence="2" id="KW-0472">Membrane</keyword>
<organism evidence="4 5">
    <name type="scientific">Gigaspora margarita</name>
    <dbReference type="NCBI Taxonomy" id="4874"/>
    <lineage>
        <taxon>Eukaryota</taxon>
        <taxon>Fungi</taxon>
        <taxon>Fungi incertae sedis</taxon>
        <taxon>Mucoromycota</taxon>
        <taxon>Glomeromycotina</taxon>
        <taxon>Glomeromycetes</taxon>
        <taxon>Diversisporales</taxon>
        <taxon>Gigasporaceae</taxon>
        <taxon>Gigaspora</taxon>
    </lineage>
</organism>
<proteinExistence type="predicted"/>
<keyword evidence="2" id="KW-0812">Transmembrane</keyword>